<feature type="signal peptide" evidence="2">
    <location>
        <begin position="1"/>
        <end position="28"/>
    </location>
</feature>
<feature type="chain" id="PRO_5007811749" evidence="2">
    <location>
        <begin position="29"/>
        <end position="276"/>
    </location>
</feature>
<dbReference type="RefSeq" id="WP_084739746.1">
    <property type="nucleotide sequence ID" value="NZ_CP012661.1"/>
</dbReference>
<dbReference type="KEGG" id="daa:AKL17_3138"/>
<protein>
    <submittedName>
        <fullName evidence="4">Trypsin domain-containing protein</fullName>
    </submittedName>
</protein>
<evidence type="ECO:0000313" key="5">
    <source>
        <dbReference type="Proteomes" id="UP000076128"/>
    </source>
</evidence>
<keyword evidence="1 2" id="KW-0732">Signal</keyword>
<dbReference type="Gene3D" id="2.40.10.10">
    <property type="entry name" value="Trypsin-like serine proteases"/>
    <property type="match status" value="2"/>
</dbReference>
<dbReference type="Pfam" id="PF00089">
    <property type="entry name" value="Trypsin"/>
    <property type="match status" value="1"/>
</dbReference>
<dbReference type="InterPro" id="IPR009003">
    <property type="entry name" value="Peptidase_S1_PA"/>
</dbReference>
<evidence type="ECO:0000256" key="2">
    <source>
        <dbReference type="SAM" id="SignalP"/>
    </source>
</evidence>
<dbReference type="STRING" id="1335048.AKL17_3138"/>
<dbReference type="PATRIC" id="fig|1335048.3.peg.3260"/>
<dbReference type="PROSITE" id="PS50240">
    <property type="entry name" value="TRYPSIN_DOM"/>
    <property type="match status" value="1"/>
</dbReference>
<dbReference type="PANTHER" id="PTHR15462:SF8">
    <property type="entry name" value="SERINE PROTEASE"/>
    <property type="match status" value="1"/>
</dbReference>
<dbReference type="GO" id="GO:0004252">
    <property type="term" value="F:serine-type endopeptidase activity"/>
    <property type="evidence" value="ECO:0007669"/>
    <property type="project" value="InterPro"/>
</dbReference>
<feature type="domain" description="Peptidase S1" evidence="3">
    <location>
        <begin position="21"/>
        <end position="247"/>
    </location>
</feature>
<dbReference type="EMBL" id="CP012661">
    <property type="protein sequence ID" value="AMY70370.1"/>
    <property type="molecule type" value="Genomic_DNA"/>
</dbReference>
<gene>
    <name evidence="4" type="ORF">AKL17_3138</name>
</gene>
<dbReference type="Proteomes" id="UP000076128">
    <property type="component" value="Chromosome"/>
</dbReference>
<evidence type="ECO:0000259" key="3">
    <source>
        <dbReference type="PROSITE" id="PS50240"/>
    </source>
</evidence>
<reference evidence="4 5" key="1">
    <citation type="submission" date="2015-09" db="EMBL/GenBank/DDBJ databases">
        <title>Complete genome sequence of Defluviimonas alba cai42t isolated from an oilfield in Xinjiang.</title>
        <authorList>
            <person name="Geng S."/>
            <person name="Pan X."/>
            <person name="Wu X."/>
        </authorList>
    </citation>
    <scope>NUCLEOTIDE SEQUENCE [LARGE SCALE GENOMIC DNA]</scope>
    <source>
        <strain evidence="5">cai42</strain>
    </source>
</reference>
<name>A0A159Z747_9RHOB</name>
<organism evidence="4 5">
    <name type="scientific">Frigidibacter mobilis</name>
    <dbReference type="NCBI Taxonomy" id="1335048"/>
    <lineage>
        <taxon>Bacteria</taxon>
        <taxon>Pseudomonadati</taxon>
        <taxon>Pseudomonadota</taxon>
        <taxon>Alphaproteobacteria</taxon>
        <taxon>Rhodobacterales</taxon>
        <taxon>Paracoccaceae</taxon>
        <taxon>Frigidibacter</taxon>
    </lineage>
</organism>
<keyword evidence="5" id="KW-1185">Reference proteome</keyword>
<dbReference type="InterPro" id="IPR001254">
    <property type="entry name" value="Trypsin_dom"/>
</dbReference>
<dbReference type="AlphaFoldDB" id="A0A159Z747"/>
<evidence type="ECO:0000313" key="4">
    <source>
        <dbReference type="EMBL" id="AMY70370.1"/>
    </source>
</evidence>
<proteinExistence type="predicted"/>
<dbReference type="OrthoDB" id="267336at2"/>
<dbReference type="GO" id="GO:0006508">
    <property type="term" value="P:proteolysis"/>
    <property type="evidence" value="ECO:0007669"/>
    <property type="project" value="InterPro"/>
</dbReference>
<dbReference type="InterPro" id="IPR018114">
    <property type="entry name" value="TRYPSIN_HIS"/>
</dbReference>
<sequence length="276" mass="29212">MPKTARRLSLQALCLLMMAALPSGPASAQDSGLRALTTSDDTRGWEAVGRIDLGGRGFCTGALIAPDQVLTAAHCLYDKTTGKRFEAAEMEFLAGWRQGRAAAYRKVRRAVAHPDYIYQSGADLDRVGHDLALLELEQPIRLPSIQPFATDLQPRRGDEVGVVSYALDRAEAPSLQEFCKVLDRQGEVLVLGCEVDFGASGAPIFSIRDGVARIVSVVSAKAEVEGRPVALGTALAGPLTQLRAVMAGAVLPVSGQVFRRGAGEGAVSGGAKFVRP</sequence>
<dbReference type="PROSITE" id="PS00134">
    <property type="entry name" value="TRYPSIN_HIS"/>
    <property type="match status" value="1"/>
</dbReference>
<dbReference type="InterPro" id="IPR001314">
    <property type="entry name" value="Peptidase_S1A"/>
</dbReference>
<accession>A0A159Z747</accession>
<dbReference type="PANTHER" id="PTHR15462">
    <property type="entry name" value="SERINE PROTEASE"/>
    <property type="match status" value="1"/>
</dbReference>
<dbReference type="InterPro" id="IPR043504">
    <property type="entry name" value="Peptidase_S1_PA_chymotrypsin"/>
</dbReference>
<dbReference type="PRINTS" id="PR00722">
    <property type="entry name" value="CHYMOTRYPSIN"/>
</dbReference>
<dbReference type="InterPro" id="IPR050966">
    <property type="entry name" value="Glutamyl_endopeptidase"/>
</dbReference>
<dbReference type="SUPFAM" id="SSF50494">
    <property type="entry name" value="Trypsin-like serine proteases"/>
    <property type="match status" value="1"/>
</dbReference>
<evidence type="ECO:0000256" key="1">
    <source>
        <dbReference type="ARBA" id="ARBA00022729"/>
    </source>
</evidence>